<evidence type="ECO:0000313" key="3">
    <source>
        <dbReference type="EMBL" id="SDB12536.1"/>
    </source>
</evidence>
<dbReference type="InterPro" id="IPR011049">
    <property type="entry name" value="Serralysin-like_metalloprot_C"/>
</dbReference>
<dbReference type="GO" id="GO:0005509">
    <property type="term" value="F:calcium ion binding"/>
    <property type="evidence" value="ECO:0007669"/>
    <property type="project" value="InterPro"/>
</dbReference>
<name>A0A1G6AVU2_9HYPH</name>
<evidence type="ECO:0000256" key="1">
    <source>
        <dbReference type="ARBA" id="ARBA00004613"/>
    </source>
</evidence>
<keyword evidence="2" id="KW-0964">Secreted</keyword>
<evidence type="ECO:0000313" key="4">
    <source>
        <dbReference type="Proteomes" id="UP000199071"/>
    </source>
</evidence>
<comment type="subcellular location">
    <subcellularLocation>
        <location evidence="1">Secreted</location>
    </subcellularLocation>
</comment>
<organism evidence="3 4">
    <name type="scientific">Bauldia litoralis</name>
    <dbReference type="NCBI Taxonomy" id="665467"/>
    <lineage>
        <taxon>Bacteria</taxon>
        <taxon>Pseudomonadati</taxon>
        <taxon>Pseudomonadota</taxon>
        <taxon>Alphaproteobacteria</taxon>
        <taxon>Hyphomicrobiales</taxon>
        <taxon>Kaistiaceae</taxon>
        <taxon>Bauldia</taxon>
    </lineage>
</organism>
<dbReference type="PROSITE" id="PS00330">
    <property type="entry name" value="HEMOLYSIN_CALCIUM"/>
    <property type="match status" value="1"/>
</dbReference>
<dbReference type="InterPro" id="IPR001343">
    <property type="entry name" value="Hemolysn_Ca-bd"/>
</dbReference>
<dbReference type="InterPro" id="IPR050557">
    <property type="entry name" value="RTX_toxin/Mannuronan_C5-epim"/>
</dbReference>
<dbReference type="SUPFAM" id="SSF51120">
    <property type="entry name" value="beta-Roll"/>
    <property type="match status" value="1"/>
</dbReference>
<dbReference type="PANTHER" id="PTHR38340">
    <property type="entry name" value="S-LAYER PROTEIN"/>
    <property type="match status" value="1"/>
</dbReference>
<dbReference type="Proteomes" id="UP000199071">
    <property type="component" value="Unassembled WGS sequence"/>
</dbReference>
<dbReference type="PANTHER" id="PTHR38340:SF1">
    <property type="entry name" value="S-LAYER PROTEIN"/>
    <property type="match status" value="1"/>
</dbReference>
<dbReference type="GO" id="GO:0005576">
    <property type="term" value="C:extracellular region"/>
    <property type="evidence" value="ECO:0007669"/>
    <property type="project" value="UniProtKB-SubCell"/>
</dbReference>
<dbReference type="Pfam" id="PF00353">
    <property type="entry name" value="HemolysinCabind"/>
    <property type="match status" value="2"/>
</dbReference>
<dbReference type="OrthoDB" id="5380561at2"/>
<accession>A0A1G6AVU2</accession>
<protein>
    <recommendedName>
        <fullName evidence="5">Hemolysin-type calcium-binding repeat-containing protein</fullName>
    </recommendedName>
</protein>
<gene>
    <name evidence="3" type="ORF">SAMN02982931_00931</name>
</gene>
<proteinExistence type="predicted"/>
<dbReference type="RefSeq" id="WP_090875068.1">
    <property type="nucleotide sequence ID" value="NZ_FMXQ01000002.1"/>
</dbReference>
<dbReference type="AlphaFoldDB" id="A0A1G6AVU2"/>
<dbReference type="InterPro" id="IPR018511">
    <property type="entry name" value="Hemolysin-typ_Ca-bd_CS"/>
</dbReference>
<dbReference type="EMBL" id="FMXQ01000002">
    <property type="protein sequence ID" value="SDB12536.1"/>
    <property type="molecule type" value="Genomic_DNA"/>
</dbReference>
<reference evidence="3 4" key="1">
    <citation type="submission" date="2016-10" db="EMBL/GenBank/DDBJ databases">
        <authorList>
            <person name="de Groot N.N."/>
        </authorList>
    </citation>
    <scope>NUCLEOTIDE SEQUENCE [LARGE SCALE GENOMIC DNA]</scope>
    <source>
        <strain evidence="3 4">ATCC 35022</strain>
    </source>
</reference>
<dbReference type="PRINTS" id="PR00313">
    <property type="entry name" value="CABNDNGRPT"/>
</dbReference>
<evidence type="ECO:0000256" key="2">
    <source>
        <dbReference type="ARBA" id="ARBA00022525"/>
    </source>
</evidence>
<dbReference type="STRING" id="665467.SAMN02982931_00931"/>
<keyword evidence="4" id="KW-1185">Reference proteome</keyword>
<sequence length="285" mass="30179">MVKIVAHQPISRDFFEWLGPAVDSGPADIHHKSSGGFTVTQGRKVVLDFMFEGKGIKYIAGVPFQGTIDKVVVDLDGKQAYKFTGEKFSVAKGLDLYLQNDPEKIIKALTRGDDKIKLSNYDDDMTSGKGDDKVFGKGGDDVIKGSGGKDDLRGGEGADTLIGGGGKDKLDGGAGFNLLSGGGGKDTYVFKDAPLSGMSTIASFKHGETIALDRHDFTGLGGKGTLKAAYFHEGADAVDADDRFLYDSETGAIYYDADGNGATTKVQFAQIDAGFALTNEHILLV</sequence>
<dbReference type="Gene3D" id="2.150.10.10">
    <property type="entry name" value="Serralysin-like metalloprotease, C-terminal"/>
    <property type="match status" value="1"/>
</dbReference>
<evidence type="ECO:0008006" key="5">
    <source>
        <dbReference type="Google" id="ProtNLM"/>
    </source>
</evidence>